<keyword evidence="3" id="KW-0436">Ligase</keyword>
<dbReference type="GO" id="GO:0008270">
    <property type="term" value="F:zinc ion binding"/>
    <property type="evidence" value="ECO:0007669"/>
    <property type="project" value="UniProtKB-KW"/>
</dbReference>
<dbReference type="GO" id="GO:0016874">
    <property type="term" value="F:ligase activity"/>
    <property type="evidence" value="ECO:0007669"/>
    <property type="project" value="UniProtKB-UniRule"/>
</dbReference>
<dbReference type="Proteomes" id="UP000304900">
    <property type="component" value="Unassembled WGS sequence"/>
</dbReference>
<evidence type="ECO:0000256" key="2">
    <source>
        <dbReference type="ARBA" id="ARBA00008097"/>
    </source>
</evidence>
<dbReference type="InterPro" id="IPR055128">
    <property type="entry name" value="HypF_C_2"/>
</dbReference>
<dbReference type="InterPro" id="IPR017945">
    <property type="entry name" value="DHBP_synth_RibB-like_a/b_dom"/>
</dbReference>
<evidence type="ECO:0000256" key="6">
    <source>
        <dbReference type="ARBA" id="ARBA00022833"/>
    </source>
</evidence>
<dbReference type="NCBIfam" id="TIGR00143">
    <property type="entry name" value="hypF"/>
    <property type="match status" value="1"/>
</dbReference>
<dbReference type="Pfam" id="PF07503">
    <property type="entry name" value="zf-HYPF"/>
    <property type="match status" value="2"/>
</dbReference>
<feature type="active site" evidence="9">
    <location>
        <position position="23"/>
    </location>
</feature>
<keyword evidence="4" id="KW-0479">Metal-binding</keyword>
<evidence type="ECO:0000256" key="5">
    <source>
        <dbReference type="ARBA" id="ARBA00022771"/>
    </source>
</evidence>
<dbReference type="InterPro" id="IPR006070">
    <property type="entry name" value="Sua5-like_dom"/>
</dbReference>
<comment type="catalytic activity">
    <reaction evidence="9">
        <text>an acyl phosphate + H2O = a carboxylate + phosphate + H(+)</text>
        <dbReference type="Rhea" id="RHEA:14965"/>
        <dbReference type="ChEBI" id="CHEBI:15377"/>
        <dbReference type="ChEBI" id="CHEBI:15378"/>
        <dbReference type="ChEBI" id="CHEBI:29067"/>
        <dbReference type="ChEBI" id="CHEBI:43474"/>
        <dbReference type="ChEBI" id="CHEBI:59918"/>
        <dbReference type="EC" id="3.6.1.7"/>
    </reaction>
</comment>
<dbReference type="GO" id="GO:0003998">
    <property type="term" value="F:acylphosphatase activity"/>
    <property type="evidence" value="ECO:0007669"/>
    <property type="project" value="UniProtKB-EC"/>
</dbReference>
<dbReference type="InterPro" id="IPR041440">
    <property type="entry name" value="HypF_C"/>
</dbReference>
<dbReference type="Gene3D" id="3.90.870.50">
    <property type="match status" value="1"/>
</dbReference>
<gene>
    <name evidence="12" type="primary">hypF</name>
    <name evidence="12" type="ORF">FDK13_30755</name>
</gene>
<comment type="catalytic activity">
    <reaction evidence="7">
        <text>C-terminal L-cysteinyl-[HypE protein] + carbamoyl phosphate + ATP + H2O = C-terminal S-carboxamide-L-cysteinyl-[HypE protein] + AMP + phosphate + diphosphate + H(+)</text>
        <dbReference type="Rhea" id="RHEA:55636"/>
        <dbReference type="Rhea" id="RHEA-COMP:14247"/>
        <dbReference type="Rhea" id="RHEA-COMP:14392"/>
        <dbReference type="ChEBI" id="CHEBI:15377"/>
        <dbReference type="ChEBI" id="CHEBI:15378"/>
        <dbReference type="ChEBI" id="CHEBI:30616"/>
        <dbReference type="ChEBI" id="CHEBI:33019"/>
        <dbReference type="ChEBI" id="CHEBI:43474"/>
        <dbReference type="ChEBI" id="CHEBI:58228"/>
        <dbReference type="ChEBI" id="CHEBI:76913"/>
        <dbReference type="ChEBI" id="CHEBI:139126"/>
        <dbReference type="ChEBI" id="CHEBI:456215"/>
    </reaction>
</comment>
<evidence type="ECO:0000256" key="4">
    <source>
        <dbReference type="ARBA" id="ARBA00022723"/>
    </source>
</evidence>
<dbReference type="SUPFAM" id="SSF55821">
    <property type="entry name" value="YrdC/RibB"/>
    <property type="match status" value="1"/>
</dbReference>
<protein>
    <recommendedName>
        <fullName evidence="8">Carbamoyltransferase</fullName>
        <ecNumber evidence="8">6.2.-.-</ecNumber>
    </recommendedName>
</protein>
<dbReference type="PROSITE" id="PS51160">
    <property type="entry name" value="ACYLPHOSPHATASE_3"/>
    <property type="match status" value="1"/>
</dbReference>
<comment type="similarity">
    <text evidence="2 8">Belongs to the carbamoyltransferase HypF family.</text>
</comment>
<dbReference type="OrthoDB" id="9808093at2"/>
<dbReference type="Gene3D" id="3.30.420.360">
    <property type="match status" value="1"/>
</dbReference>
<sequence length="767" mass="86162">MKNDISTTFSIKLNGLVQGIGFRPYVFQLAKKWNLKGTVSNGPSGVHIQILANEKIANDFLEEIISNPPALSRIVSHELTENAFTNFSHFEIIESKTEQSGASTLLTPDLAMCENCRQELQDPDNRRFRYPFITCTHCGPRYSIIQKLPYDRVNSSMQDFDMCPECHDEFENPENRRFYSQTNSCKSCGPRLFWYESKLSKSEQVLIDNQDAILTAVKDALTKGKILAVKGIGGYLLLCDAANEMAVKTLRERKHRPSKPFAILYPDIEKLRHDTYVTDCESEHLQSPVSPVVLVKRKEISRFSIDESVAPGLDHLGVMLPYSPLLAIIASDFRKPLVATSGNISNSPIIFQDKKALEELVGIADFILTNNREIVTPQDDSVIRFSALHQKKIILRRSRGMSPDLAISQKTSPFPSQKIAFGASAKSTFCIQNGNEKYISQYHGDLENYDTQESFRHSLNHLTTIFGLSPATHGNFAMLLSDMHPGYFSTLLADEYAAKFHAKVTKIQHHQAHFAAVLAENDLAEDSENVLGVIWDGTGYGTDGMIWGGEFFYQNQRLHFPYFDSLLGDKMAKEPRLSALAVLSAFSKEPLPRFLENKFTNTEWTYLQKVIGSNTLKTSSIGRLFDAVASLTGLTDKTSFEGEAALLLEQEAQRYFDANGYDFPENYFDKAEFLIDELIADIHKEKQTGWIAAKFHYSVVKFAEHTAVQLGAKKLAFSGGVFQNTLLTDLFIENLSGKFDLYFHGQLSPNDENISLGQLAYINAVKV</sequence>
<dbReference type="Gene3D" id="3.30.420.40">
    <property type="match status" value="1"/>
</dbReference>
<dbReference type="UniPathway" id="UPA00335"/>
<name>A0A4U6CVD6_9BACT</name>
<reference evidence="12 13" key="1">
    <citation type="submission" date="2019-05" db="EMBL/GenBank/DDBJ databases">
        <title>Dyadobacter AR-3-8 sp. nov., isolated from arctic soil.</title>
        <authorList>
            <person name="Chaudhary D.K."/>
        </authorList>
    </citation>
    <scope>NUCLEOTIDE SEQUENCE [LARGE SCALE GENOMIC DNA]</scope>
    <source>
        <strain evidence="12 13">AR-3-8</strain>
    </source>
</reference>
<evidence type="ECO:0000259" key="10">
    <source>
        <dbReference type="PROSITE" id="PS51160"/>
    </source>
</evidence>
<feature type="domain" description="Acylphosphatase-like" evidence="10">
    <location>
        <begin position="8"/>
        <end position="94"/>
    </location>
</feature>
<dbReference type="InterPro" id="IPR001792">
    <property type="entry name" value="Acylphosphatase-like_dom"/>
</dbReference>
<dbReference type="PROSITE" id="PS51163">
    <property type="entry name" value="YRDC"/>
    <property type="match status" value="1"/>
</dbReference>
<evidence type="ECO:0000259" key="11">
    <source>
        <dbReference type="PROSITE" id="PS51163"/>
    </source>
</evidence>
<keyword evidence="5" id="KW-0863">Zinc-finger</keyword>
<dbReference type="GO" id="GO:0051604">
    <property type="term" value="P:protein maturation"/>
    <property type="evidence" value="ECO:0007669"/>
    <property type="project" value="TreeGrafter"/>
</dbReference>
<keyword evidence="12" id="KW-0808">Transferase</keyword>
<keyword evidence="9" id="KW-0378">Hydrolase</keyword>
<evidence type="ECO:0000256" key="3">
    <source>
        <dbReference type="ARBA" id="ARBA00022598"/>
    </source>
</evidence>
<dbReference type="Pfam" id="PF01300">
    <property type="entry name" value="Sua5_yciO_yrdC"/>
    <property type="match status" value="1"/>
</dbReference>
<dbReference type="Gene3D" id="3.30.110.120">
    <property type="match status" value="1"/>
</dbReference>
<dbReference type="EC" id="6.2.-.-" evidence="8"/>
<dbReference type="AlphaFoldDB" id="A0A4U6CVD6"/>
<dbReference type="GO" id="GO:0003725">
    <property type="term" value="F:double-stranded RNA binding"/>
    <property type="evidence" value="ECO:0007669"/>
    <property type="project" value="InterPro"/>
</dbReference>
<keyword evidence="13" id="KW-1185">Reference proteome</keyword>
<feature type="active site" evidence="9">
    <location>
        <position position="41"/>
    </location>
</feature>
<dbReference type="EMBL" id="SZVO01000021">
    <property type="protein sequence ID" value="TKT87058.1"/>
    <property type="molecule type" value="Genomic_DNA"/>
</dbReference>
<evidence type="ECO:0000256" key="9">
    <source>
        <dbReference type="PROSITE-ProRule" id="PRU00520"/>
    </source>
</evidence>
<dbReference type="SUPFAM" id="SSF54975">
    <property type="entry name" value="Acylphosphatase/BLUF domain-like"/>
    <property type="match status" value="1"/>
</dbReference>
<dbReference type="InterPro" id="IPR004421">
    <property type="entry name" value="Carbamoyltransferase_HypF"/>
</dbReference>
<dbReference type="InterPro" id="IPR036046">
    <property type="entry name" value="Acylphosphatase-like_dom_sf"/>
</dbReference>
<organism evidence="12 13">
    <name type="scientific">Dyadobacter frigoris</name>
    <dbReference type="NCBI Taxonomy" id="2576211"/>
    <lineage>
        <taxon>Bacteria</taxon>
        <taxon>Pseudomonadati</taxon>
        <taxon>Bacteroidota</taxon>
        <taxon>Cytophagia</taxon>
        <taxon>Cytophagales</taxon>
        <taxon>Spirosomataceae</taxon>
        <taxon>Dyadobacter</taxon>
    </lineage>
</organism>
<dbReference type="InterPro" id="IPR051060">
    <property type="entry name" value="Carbamoyltrans_HypF-like"/>
</dbReference>
<dbReference type="PANTHER" id="PTHR42959:SF1">
    <property type="entry name" value="CARBAMOYLTRANSFERASE HYPF"/>
    <property type="match status" value="1"/>
</dbReference>
<evidence type="ECO:0000256" key="1">
    <source>
        <dbReference type="ARBA" id="ARBA00004711"/>
    </source>
</evidence>
<comment type="caution">
    <text evidence="12">The sequence shown here is derived from an EMBL/GenBank/DDBJ whole genome shotgun (WGS) entry which is preliminary data.</text>
</comment>
<evidence type="ECO:0000313" key="12">
    <source>
        <dbReference type="EMBL" id="TKT87058.1"/>
    </source>
</evidence>
<keyword evidence="6" id="KW-0862">Zinc</keyword>
<dbReference type="PIRSF" id="PIRSF006256">
    <property type="entry name" value="CMPcnvr_hdrg_mat"/>
    <property type="match status" value="1"/>
</dbReference>
<proteinExistence type="inferred from homology"/>
<dbReference type="PANTHER" id="PTHR42959">
    <property type="entry name" value="CARBAMOYLTRANSFERASE"/>
    <property type="match status" value="1"/>
</dbReference>
<accession>A0A4U6CVD6</accession>
<dbReference type="Pfam" id="PF00708">
    <property type="entry name" value="Acylphosphatase"/>
    <property type="match status" value="1"/>
</dbReference>
<evidence type="ECO:0000256" key="8">
    <source>
        <dbReference type="PIRNR" id="PIRNR006256"/>
    </source>
</evidence>
<evidence type="ECO:0000313" key="13">
    <source>
        <dbReference type="Proteomes" id="UP000304900"/>
    </source>
</evidence>
<dbReference type="InterPro" id="IPR011125">
    <property type="entry name" value="Znf_HypF"/>
</dbReference>
<comment type="pathway">
    <text evidence="1">Protein modification; [NiFe] hydrogenase maturation.</text>
</comment>
<dbReference type="GO" id="GO:0016743">
    <property type="term" value="F:carboxyl- or carbamoyltransferase activity"/>
    <property type="evidence" value="ECO:0007669"/>
    <property type="project" value="UniProtKB-UniRule"/>
</dbReference>
<dbReference type="Pfam" id="PF22521">
    <property type="entry name" value="HypF_C_2"/>
    <property type="match status" value="1"/>
</dbReference>
<evidence type="ECO:0000256" key="7">
    <source>
        <dbReference type="ARBA" id="ARBA00048220"/>
    </source>
</evidence>
<feature type="domain" description="YrdC-like" evidence="11">
    <location>
        <begin position="211"/>
        <end position="400"/>
    </location>
</feature>
<dbReference type="Pfam" id="PF17788">
    <property type="entry name" value="HypF_C"/>
    <property type="match status" value="1"/>
</dbReference>